<dbReference type="Proteomes" id="UP001208570">
    <property type="component" value="Unassembled WGS sequence"/>
</dbReference>
<evidence type="ECO:0000313" key="3">
    <source>
        <dbReference type="EMBL" id="KAK2148951.1"/>
    </source>
</evidence>
<feature type="domain" description="Cux N-terminal" evidence="2">
    <location>
        <begin position="178"/>
        <end position="222"/>
    </location>
</feature>
<dbReference type="GO" id="GO:0000977">
    <property type="term" value="F:RNA polymerase II transcription regulatory region sequence-specific DNA binding"/>
    <property type="evidence" value="ECO:0007669"/>
    <property type="project" value="TreeGrafter"/>
</dbReference>
<keyword evidence="4" id="KW-1185">Reference proteome</keyword>
<dbReference type="PANTHER" id="PTHR14043:SF2">
    <property type="entry name" value="HOMEOBOX PROTEIN CUT"/>
    <property type="match status" value="1"/>
</dbReference>
<dbReference type="AlphaFoldDB" id="A0AAD9J9G9"/>
<feature type="domain" description="Cux N-terminal" evidence="2">
    <location>
        <begin position="96"/>
        <end position="132"/>
    </location>
</feature>
<dbReference type="Pfam" id="PF25398">
    <property type="entry name" value="CUX1_N"/>
    <property type="match status" value="2"/>
</dbReference>
<proteinExistence type="predicted"/>
<organism evidence="3 4">
    <name type="scientific">Paralvinella palmiformis</name>
    <dbReference type="NCBI Taxonomy" id="53620"/>
    <lineage>
        <taxon>Eukaryota</taxon>
        <taxon>Metazoa</taxon>
        <taxon>Spiralia</taxon>
        <taxon>Lophotrochozoa</taxon>
        <taxon>Annelida</taxon>
        <taxon>Polychaeta</taxon>
        <taxon>Sedentaria</taxon>
        <taxon>Canalipalpata</taxon>
        <taxon>Terebellida</taxon>
        <taxon>Terebelliformia</taxon>
        <taxon>Alvinellidae</taxon>
        <taxon>Paralvinella</taxon>
    </lineage>
</organism>
<sequence>MVVGVRHGPRRYSEGEAGFSITRLVQHKPGRPWSAARASAHPSTNTLGSDVNAAAATLCGRHRRVSGLWQRRGATWSCRWVPVAVSGGEYGLAGPKELDITATDLAARQDDSDLARKRLVEQSREFKKTASEVPIPLADTYILSFSVLIWAPLAGPSTHHKSHEPVHFEKFASGFEATPKEIKKHVAPLLKSFQAEIDNLSKRSKNAEGAFLSVYKRLIDAPGLLDAGADYRVAYNCCGELVWCPGEAVLTIDNAAELFLYLFVSSTISY</sequence>
<reference evidence="3" key="1">
    <citation type="journal article" date="2023" name="Mol. Biol. Evol.">
        <title>Third-Generation Sequencing Reveals the Adaptive Role of the Epigenome in Three Deep-Sea Polychaetes.</title>
        <authorList>
            <person name="Perez M."/>
            <person name="Aroh O."/>
            <person name="Sun Y."/>
            <person name="Lan Y."/>
            <person name="Juniper S.K."/>
            <person name="Young C.R."/>
            <person name="Angers B."/>
            <person name="Qian P.Y."/>
        </authorList>
    </citation>
    <scope>NUCLEOTIDE SEQUENCE</scope>
    <source>
        <strain evidence="3">P08H-3</strain>
    </source>
</reference>
<accession>A0AAD9J9G9</accession>
<dbReference type="EMBL" id="JAODUP010000474">
    <property type="protein sequence ID" value="KAK2148951.1"/>
    <property type="molecule type" value="Genomic_DNA"/>
</dbReference>
<protein>
    <recommendedName>
        <fullName evidence="2">Cux N-terminal domain-containing protein</fullName>
    </recommendedName>
</protein>
<dbReference type="GO" id="GO:0000981">
    <property type="term" value="F:DNA-binding transcription factor activity, RNA polymerase II-specific"/>
    <property type="evidence" value="ECO:0007669"/>
    <property type="project" value="TreeGrafter"/>
</dbReference>
<keyword evidence="1" id="KW-0175">Coiled coil</keyword>
<dbReference type="InterPro" id="IPR057476">
    <property type="entry name" value="Cux_N"/>
</dbReference>
<gene>
    <name evidence="3" type="ORF">LSH36_474g04016</name>
</gene>
<name>A0AAD9J9G9_9ANNE</name>
<dbReference type="PANTHER" id="PTHR14043">
    <property type="entry name" value="CCAAT DISPLACEMENT PROTEIN-RELATED"/>
    <property type="match status" value="1"/>
</dbReference>
<comment type="caution">
    <text evidence="3">The sequence shown here is derived from an EMBL/GenBank/DDBJ whole genome shotgun (WGS) entry which is preliminary data.</text>
</comment>
<evidence type="ECO:0000256" key="1">
    <source>
        <dbReference type="ARBA" id="ARBA00023054"/>
    </source>
</evidence>
<dbReference type="GO" id="GO:0005634">
    <property type="term" value="C:nucleus"/>
    <property type="evidence" value="ECO:0007669"/>
    <property type="project" value="TreeGrafter"/>
</dbReference>
<evidence type="ECO:0000259" key="2">
    <source>
        <dbReference type="Pfam" id="PF25398"/>
    </source>
</evidence>
<evidence type="ECO:0000313" key="4">
    <source>
        <dbReference type="Proteomes" id="UP001208570"/>
    </source>
</evidence>